<evidence type="ECO:0000256" key="1">
    <source>
        <dbReference type="ARBA" id="ARBA00010641"/>
    </source>
</evidence>
<feature type="domain" description="RNA polymerase sigma-70 region 2" evidence="6">
    <location>
        <begin position="28"/>
        <end position="91"/>
    </location>
</feature>
<dbReference type="InterPro" id="IPR007627">
    <property type="entry name" value="RNA_pol_sigma70_r2"/>
</dbReference>
<keyword evidence="2" id="KW-0805">Transcription regulation</keyword>
<keyword evidence="9" id="KW-1185">Reference proteome</keyword>
<keyword evidence="3" id="KW-0731">Sigma factor</keyword>
<dbReference type="InterPro" id="IPR013249">
    <property type="entry name" value="RNA_pol_sigma70_r4_t2"/>
</dbReference>
<dbReference type="InterPro" id="IPR014284">
    <property type="entry name" value="RNA_pol_sigma-70_dom"/>
</dbReference>
<evidence type="ECO:0000259" key="7">
    <source>
        <dbReference type="Pfam" id="PF08281"/>
    </source>
</evidence>
<reference evidence="8 9" key="1">
    <citation type="submission" date="2023-12" db="EMBL/GenBank/DDBJ databases">
        <title>Amycolatopsis sp. V23-08.</title>
        <authorList>
            <person name="Somphong A."/>
        </authorList>
    </citation>
    <scope>NUCLEOTIDE SEQUENCE [LARGE SCALE GENOMIC DNA]</scope>
    <source>
        <strain evidence="8 9">V23-08</strain>
    </source>
</reference>
<dbReference type="EMBL" id="JAYFSI010000001">
    <property type="protein sequence ID" value="MEA5358428.1"/>
    <property type="molecule type" value="Genomic_DNA"/>
</dbReference>
<dbReference type="PANTHER" id="PTHR43133:SF59">
    <property type="entry name" value="ECF RNA POLYMERASE SIGMA FACTOR SIGR"/>
    <property type="match status" value="1"/>
</dbReference>
<dbReference type="Proteomes" id="UP001304298">
    <property type="component" value="Unassembled WGS sequence"/>
</dbReference>
<evidence type="ECO:0000256" key="4">
    <source>
        <dbReference type="ARBA" id="ARBA00023163"/>
    </source>
</evidence>
<gene>
    <name evidence="8" type="ORF">VA596_02690</name>
</gene>
<comment type="caution">
    <text evidence="8">The sequence shown here is derived from an EMBL/GenBank/DDBJ whole genome shotgun (WGS) entry which is preliminary data.</text>
</comment>
<dbReference type="InterPro" id="IPR013325">
    <property type="entry name" value="RNA_pol_sigma_r2"/>
</dbReference>
<evidence type="ECO:0000259" key="6">
    <source>
        <dbReference type="Pfam" id="PF04542"/>
    </source>
</evidence>
<feature type="domain" description="RNA polymerase sigma factor 70 region 4 type 2" evidence="7">
    <location>
        <begin position="133"/>
        <end position="183"/>
    </location>
</feature>
<dbReference type="InterPro" id="IPR014293">
    <property type="entry name" value="RNA_pol_sigma70_actinobac"/>
</dbReference>
<evidence type="ECO:0000256" key="3">
    <source>
        <dbReference type="ARBA" id="ARBA00023082"/>
    </source>
</evidence>
<dbReference type="InterPro" id="IPR036388">
    <property type="entry name" value="WH-like_DNA-bd_sf"/>
</dbReference>
<proteinExistence type="inferred from homology"/>
<evidence type="ECO:0000256" key="2">
    <source>
        <dbReference type="ARBA" id="ARBA00023015"/>
    </source>
</evidence>
<organism evidence="8 9">
    <name type="scientific">Amycolatopsis heterodermiae</name>
    <dbReference type="NCBI Taxonomy" id="3110235"/>
    <lineage>
        <taxon>Bacteria</taxon>
        <taxon>Bacillati</taxon>
        <taxon>Actinomycetota</taxon>
        <taxon>Actinomycetes</taxon>
        <taxon>Pseudonocardiales</taxon>
        <taxon>Pseudonocardiaceae</taxon>
        <taxon>Amycolatopsis</taxon>
    </lineage>
</organism>
<keyword evidence="4" id="KW-0804">Transcription</keyword>
<sequence length="207" mass="23405">MPSTQNSAPEEATEAERAERFERDAMPLLDQLYSAAMRMTRNPADAEDLVQETYLKAYAAFASFKAGTNLKAWMYRILTNTYINGYRKRQRQPVQQPTEEITDWQIAKAEAHTSSGLRSAEVEAMDNLPDTDVKAALQKLPEEFRLAVYLADVEGFAYKEIAEIMDTPIGTVMSRLHRGRAQLRDLLADVARERGFIRGAKEEVAGR</sequence>
<dbReference type="InterPro" id="IPR013324">
    <property type="entry name" value="RNA_pol_sigma_r3/r4-like"/>
</dbReference>
<dbReference type="NCBIfam" id="TIGR02947">
    <property type="entry name" value="SigH_actino"/>
    <property type="match status" value="1"/>
</dbReference>
<evidence type="ECO:0000313" key="8">
    <source>
        <dbReference type="EMBL" id="MEA5358428.1"/>
    </source>
</evidence>
<protein>
    <submittedName>
        <fullName evidence="8">Sigma-70 family RNA polymerase sigma factor</fullName>
    </submittedName>
</protein>
<name>A0ABU5QX34_9PSEU</name>
<dbReference type="CDD" id="cd06171">
    <property type="entry name" value="Sigma70_r4"/>
    <property type="match status" value="1"/>
</dbReference>
<comment type="similarity">
    <text evidence="1">Belongs to the sigma-70 factor family. ECF subfamily.</text>
</comment>
<evidence type="ECO:0000256" key="5">
    <source>
        <dbReference type="SAM" id="MobiDB-lite"/>
    </source>
</evidence>
<evidence type="ECO:0000313" key="9">
    <source>
        <dbReference type="Proteomes" id="UP001304298"/>
    </source>
</evidence>
<dbReference type="SUPFAM" id="SSF88946">
    <property type="entry name" value="Sigma2 domain of RNA polymerase sigma factors"/>
    <property type="match status" value="1"/>
</dbReference>
<dbReference type="SUPFAM" id="SSF88659">
    <property type="entry name" value="Sigma3 and sigma4 domains of RNA polymerase sigma factors"/>
    <property type="match status" value="1"/>
</dbReference>
<dbReference type="Pfam" id="PF08281">
    <property type="entry name" value="Sigma70_r4_2"/>
    <property type="match status" value="1"/>
</dbReference>
<feature type="region of interest" description="Disordered" evidence="5">
    <location>
        <begin position="1"/>
        <end position="21"/>
    </location>
</feature>
<dbReference type="Gene3D" id="1.10.1740.10">
    <property type="match status" value="1"/>
</dbReference>
<dbReference type="NCBIfam" id="TIGR02937">
    <property type="entry name" value="sigma70-ECF"/>
    <property type="match status" value="1"/>
</dbReference>
<dbReference type="Pfam" id="PF04542">
    <property type="entry name" value="Sigma70_r2"/>
    <property type="match status" value="1"/>
</dbReference>
<dbReference type="Gene3D" id="1.10.10.10">
    <property type="entry name" value="Winged helix-like DNA-binding domain superfamily/Winged helix DNA-binding domain"/>
    <property type="match status" value="1"/>
</dbReference>
<dbReference type="RefSeq" id="WP_323325613.1">
    <property type="nucleotide sequence ID" value="NZ_JAYFSI010000001.1"/>
</dbReference>
<dbReference type="PANTHER" id="PTHR43133">
    <property type="entry name" value="RNA POLYMERASE ECF-TYPE SIGMA FACTO"/>
    <property type="match status" value="1"/>
</dbReference>
<dbReference type="InterPro" id="IPR039425">
    <property type="entry name" value="RNA_pol_sigma-70-like"/>
</dbReference>
<accession>A0ABU5QX34</accession>